<name>A0A0B6Y1E8_9EUPU</name>
<feature type="non-terminal residue" evidence="2">
    <location>
        <position position="106"/>
    </location>
</feature>
<dbReference type="AlphaFoldDB" id="A0A0B6Y1E8"/>
<accession>A0A0B6Y1E8</accession>
<gene>
    <name evidence="2" type="primary">ORF7449</name>
</gene>
<organism evidence="2">
    <name type="scientific">Arion vulgaris</name>
    <dbReference type="NCBI Taxonomy" id="1028688"/>
    <lineage>
        <taxon>Eukaryota</taxon>
        <taxon>Metazoa</taxon>
        <taxon>Spiralia</taxon>
        <taxon>Lophotrochozoa</taxon>
        <taxon>Mollusca</taxon>
        <taxon>Gastropoda</taxon>
        <taxon>Heterobranchia</taxon>
        <taxon>Euthyneura</taxon>
        <taxon>Panpulmonata</taxon>
        <taxon>Eupulmonata</taxon>
        <taxon>Stylommatophora</taxon>
        <taxon>Helicina</taxon>
        <taxon>Arionoidea</taxon>
        <taxon>Arionidae</taxon>
        <taxon>Arion</taxon>
    </lineage>
</organism>
<evidence type="ECO:0000256" key="1">
    <source>
        <dbReference type="SAM" id="MobiDB-lite"/>
    </source>
</evidence>
<sequence length="106" mass="13244">MKHNGKTMDRQWKEWKDNAKTMDRHWKTNGKKMERQWKDRQWKDNGEKIERQWKDRQWKDNGEAMERKQWWILLLLSLDTFYFLKLSESGLAHSQTRFQSMPDRKS</sequence>
<evidence type="ECO:0000313" key="2">
    <source>
        <dbReference type="EMBL" id="CEK49360.1"/>
    </source>
</evidence>
<reference evidence="2" key="1">
    <citation type="submission" date="2014-12" db="EMBL/GenBank/DDBJ databases">
        <title>Insight into the proteome of Arion vulgaris.</title>
        <authorList>
            <person name="Aradska J."/>
            <person name="Bulat T."/>
            <person name="Smidak R."/>
            <person name="Sarate P."/>
            <person name="Gangsoo J."/>
            <person name="Sialana F."/>
            <person name="Bilban M."/>
            <person name="Lubec G."/>
        </authorList>
    </citation>
    <scope>NUCLEOTIDE SEQUENCE</scope>
    <source>
        <tissue evidence="2">Skin</tissue>
    </source>
</reference>
<feature type="region of interest" description="Disordered" evidence="1">
    <location>
        <begin position="21"/>
        <end position="41"/>
    </location>
</feature>
<dbReference type="EMBL" id="HACG01002495">
    <property type="protein sequence ID" value="CEK49360.1"/>
    <property type="molecule type" value="Transcribed_RNA"/>
</dbReference>
<proteinExistence type="predicted"/>
<protein>
    <submittedName>
        <fullName evidence="2">Uncharacterized protein</fullName>
    </submittedName>
</protein>